<comment type="caution">
    <text evidence="1">The sequence shown here is derived from an EMBL/GenBank/DDBJ whole genome shotgun (WGS) entry which is preliminary data.</text>
</comment>
<dbReference type="EMBL" id="JANPWB010000002">
    <property type="protein sequence ID" value="KAJ1211890.1"/>
    <property type="molecule type" value="Genomic_DNA"/>
</dbReference>
<sequence length="110" mass="11812">MRGTIVPEYATPLLGRGGFLRFSSASRWGSSAPPAVVLLSPVSVGPRCRLSSVLFPRLAPLLGLRTSPSLRSLCARLLPGCRTSNKGVLRLSLFQFHRLRTPPLTSLSVG</sequence>
<evidence type="ECO:0000313" key="2">
    <source>
        <dbReference type="Proteomes" id="UP001066276"/>
    </source>
</evidence>
<gene>
    <name evidence="1" type="ORF">NDU88_007238</name>
</gene>
<protein>
    <submittedName>
        <fullName evidence="1">Uncharacterized protein</fullName>
    </submittedName>
</protein>
<reference evidence="1" key="1">
    <citation type="journal article" date="2022" name="bioRxiv">
        <title>Sequencing and chromosome-scale assembly of the giantPleurodeles waltlgenome.</title>
        <authorList>
            <person name="Brown T."/>
            <person name="Elewa A."/>
            <person name="Iarovenko S."/>
            <person name="Subramanian E."/>
            <person name="Araus A.J."/>
            <person name="Petzold A."/>
            <person name="Susuki M."/>
            <person name="Suzuki K.-i.T."/>
            <person name="Hayashi T."/>
            <person name="Toyoda A."/>
            <person name="Oliveira C."/>
            <person name="Osipova E."/>
            <person name="Leigh N.D."/>
            <person name="Simon A."/>
            <person name="Yun M.H."/>
        </authorList>
    </citation>
    <scope>NUCLEOTIDE SEQUENCE</scope>
    <source>
        <strain evidence="1">20211129_DDA</strain>
        <tissue evidence="1">Liver</tissue>
    </source>
</reference>
<dbReference type="AlphaFoldDB" id="A0AAV7WHZ5"/>
<evidence type="ECO:0000313" key="1">
    <source>
        <dbReference type="EMBL" id="KAJ1211890.1"/>
    </source>
</evidence>
<keyword evidence="2" id="KW-1185">Reference proteome</keyword>
<organism evidence="1 2">
    <name type="scientific">Pleurodeles waltl</name>
    <name type="common">Iberian ribbed newt</name>
    <dbReference type="NCBI Taxonomy" id="8319"/>
    <lineage>
        <taxon>Eukaryota</taxon>
        <taxon>Metazoa</taxon>
        <taxon>Chordata</taxon>
        <taxon>Craniata</taxon>
        <taxon>Vertebrata</taxon>
        <taxon>Euteleostomi</taxon>
        <taxon>Amphibia</taxon>
        <taxon>Batrachia</taxon>
        <taxon>Caudata</taxon>
        <taxon>Salamandroidea</taxon>
        <taxon>Salamandridae</taxon>
        <taxon>Pleurodelinae</taxon>
        <taxon>Pleurodeles</taxon>
    </lineage>
</organism>
<dbReference type="Proteomes" id="UP001066276">
    <property type="component" value="Chromosome 1_2"/>
</dbReference>
<name>A0AAV7WHZ5_PLEWA</name>
<accession>A0AAV7WHZ5</accession>
<proteinExistence type="predicted"/>